<keyword evidence="2" id="KW-0121">Carboxypeptidase</keyword>
<accession>A0A4R3YIM7</accession>
<feature type="domain" description="D-alanyl-D-alanine carboxypeptidase-like core" evidence="1">
    <location>
        <begin position="23"/>
        <end position="179"/>
    </location>
</feature>
<evidence type="ECO:0000313" key="2">
    <source>
        <dbReference type="EMBL" id="TCV91961.1"/>
    </source>
</evidence>
<keyword evidence="2" id="KW-0378">Hydrolase</keyword>
<dbReference type="PANTHER" id="PTHR34385:SF1">
    <property type="entry name" value="PEPTIDOGLYCAN L-ALANYL-D-GLUTAMATE ENDOPEPTIDASE CWLK"/>
    <property type="match status" value="1"/>
</dbReference>
<reference evidence="2 3" key="1">
    <citation type="submission" date="2019-03" db="EMBL/GenBank/DDBJ databases">
        <title>Genomic Encyclopedia of Type Strains, Phase IV (KMG-IV): sequencing the most valuable type-strain genomes for metagenomic binning, comparative biology and taxonomic classification.</title>
        <authorList>
            <person name="Goeker M."/>
        </authorList>
    </citation>
    <scope>NUCLEOTIDE SEQUENCE [LARGE SCALE GENOMIC DNA]</scope>
    <source>
        <strain evidence="2 3">DSM 19580</strain>
    </source>
</reference>
<dbReference type="InterPro" id="IPR052179">
    <property type="entry name" value="DD-CPase-like"/>
</dbReference>
<dbReference type="GO" id="GO:0006508">
    <property type="term" value="P:proteolysis"/>
    <property type="evidence" value="ECO:0007669"/>
    <property type="project" value="InterPro"/>
</dbReference>
<dbReference type="Gene3D" id="3.30.1380.10">
    <property type="match status" value="1"/>
</dbReference>
<dbReference type="EMBL" id="SMCR01000014">
    <property type="protein sequence ID" value="TCV91961.1"/>
    <property type="molecule type" value="Genomic_DNA"/>
</dbReference>
<keyword evidence="2" id="KW-0645">Protease</keyword>
<dbReference type="Proteomes" id="UP000295719">
    <property type="component" value="Unassembled WGS sequence"/>
</dbReference>
<protein>
    <submittedName>
        <fullName evidence="2">LAS superfamily LD-carboxypeptidase LdcB</fullName>
    </submittedName>
</protein>
<organism evidence="2 3">
    <name type="scientific">Biostraticola tofi</name>
    <dbReference type="NCBI Taxonomy" id="466109"/>
    <lineage>
        <taxon>Bacteria</taxon>
        <taxon>Pseudomonadati</taxon>
        <taxon>Pseudomonadota</taxon>
        <taxon>Gammaproteobacteria</taxon>
        <taxon>Enterobacterales</taxon>
        <taxon>Bruguierivoracaceae</taxon>
        <taxon>Biostraticola</taxon>
    </lineage>
</organism>
<dbReference type="InterPro" id="IPR009045">
    <property type="entry name" value="Zn_M74/Hedgehog-like"/>
</dbReference>
<dbReference type="CDD" id="cd14847">
    <property type="entry name" value="DD-carboxypeptidase_like"/>
    <property type="match status" value="1"/>
</dbReference>
<dbReference type="PANTHER" id="PTHR34385">
    <property type="entry name" value="D-ALANYL-D-ALANINE CARBOXYPEPTIDASE"/>
    <property type="match status" value="1"/>
</dbReference>
<dbReference type="OrthoDB" id="9792074at2"/>
<name>A0A4R3YIM7_9GAMM</name>
<gene>
    <name evidence="2" type="ORF">EDC52_11468</name>
</gene>
<dbReference type="InterPro" id="IPR003709">
    <property type="entry name" value="VanY-like_core_dom"/>
</dbReference>
<evidence type="ECO:0000259" key="1">
    <source>
        <dbReference type="Pfam" id="PF02557"/>
    </source>
</evidence>
<dbReference type="RefSeq" id="WP_131867641.1">
    <property type="nucleotide sequence ID" value="NZ_SMCR01000014.1"/>
</dbReference>
<sequence length="226" mass="25619">MMTPHMLTGKADGHLVPVTGSGNHRLQAEAATAFAGLQQSARRQGFNLQPASSFRDFERQRLIWNGKFRAERPLLDSNSRPLDARKMTVEARCHAILHWSALPGASRHHWGTDLDIFDPDALPAGKTLQLEPGEYLTGGYFADLTAWLGRHMADYDFYRPYEVYRGGVAPEPWHLSYRPLAQLAMQQLTPDLILASWTEQDVAGEEWLIPHLPDLFNQYILNVEKE</sequence>
<comment type="caution">
    <text evidence="2">The sequence shown here is derived from an EMBL/GenBank/DDBJ whole genome shotgun (WGS) entry which is preliminary data.</text>
</comment>
<proteinExistence type="predicted"/>
<dbReference type="AlphaFoldDB" id="A0A4R3YIM7"/>
<dbReference type="GO" id="GO:0004180">
    <property type="term" value="F:carboxypeptidase activity"/>
    <property type="evidence" value="ECO:0007669"/>
    <property type="project" value="UniProtKB-KW"/>
</dbReference>
<dbReference type="Pfam" id="PF02557">
    <property type="entry name" value="VanY"/>
    <property type="match status" value="1"/>
</dbReference>
<evidence type="ECO:0000313" key="3">
    <source>
        <dbReference type="Proteomes" id="UP000295719"/>
    </source>
</evidence>
<keyword evidence="3" id="KW-1185">Reference proteome</keyword>
<dbReference type="SUPFAM" id="SSF55166">
    <property type="entry name" value="Hedgehog/DD-peptidase"/>
    <property type="match status" value="1"/>
</dbReference>